<dbReference type="Proteomes" id="UP000203589">
    <property type="component" value="Chromosome"/>
</dbReference>
<organism evidence="3 4">
    <name type="scientific">Antarctobacter heliothermus</name>
    <dbReference type="NCBI Taxonomy" id="74033"/>
    <lineage>
        <taxon>Bacteria</taxon>
        <taxon>Pseudomonadati</taxon>
        <taxon>Pseudomonadota</taxon>
        <taxon>Alphaproteobacteria</taxon>
        <taxon>Rhodobacterales</taxon>
        <taxon>Roseobacteraceae</taxon>
        <taxon>Antarctobacter</taxon>
    </lineage>
</organism>
<gene>
    <name evidence="3" type="primary">estD</name>
    <name evidence="3" type="ORF">ANTHELSMS3_01475</name>
</gene>
<reference evidence="3 4" key="1">
    <citation type="submission" date="2017-07" db="EMBL/GenBank/DDBJ databases">
        <title>Genome Sequence of Antarctobacter heliothermus Strain SMS3 Isolated from a culture of the Diatom Skeletonema marinoi.</title>
        <authorList>
            <person name="Topel M."/>
            <person name="Pinder M.I.M."/>
            <person name="Johansson O.N."/>
            <person name="Kourtchenko O."/>
            <person name="Godhe A."/>
            <person name="Clarke A.K."/>
        </authorList>
    </citation>
    <scope>NUCLEOTIDE SEQUENCE [LARGE SCALE GENOMIC DNA]</scope>
    <source>
        <strain evidence="3 4">SMS3</strain>
    </source>
</reference>
<proteinExistence type="predicted"/>
<dbReference type="AlphaFoldDB" id="A0A222E1Z8"/>
<dbReference type="SUPFAM" id="SSF53474">
    <property type="entry name" value="alpha/beta-Hydrolases"/>
    <property type="match status" value="1"/>
</dbReference>
<dbReference type="InterPro" id="IPR053145">
    <property type="entry name" value="AB_hydrolase_Est10"/>
</dbReference>
<dbReference type="Pfam" id="PF12146">
    <property type="entry name" value="Hydrolase_4"/>
    <property type="match status" value="1"/>
</dbReference>
<sequence>MRPALYLSFWLALLAAPMVAEEIEITQSDARLQGTYLTPQTPSAVALVLPASGPTDRHGNSVQGLATDAYRLLAEALEPQGIATIRADKRGIGQSTGNPNAVTIGLYAKDAAQWIDLAKERSGLPCIWLTGHSEGGLVALELAHSRDDICGLVLLAAPGRPVSQIMLEQLRAVPALAPHQKALEKAMVSLIAGTPVPPEALPGPLAAIFAPPIQPFLMELFAIDDPTVQAQTIDLPTLVVQGTSDLQITEGDARALVEALPQGTLYMVEGMTHVLKSALDDSRTGNLATYSDPTLPLAPGLADRIGAFILGAR</sequence>
<evidence type="ECO:0000256" key="1">
    <source>
        <dbReference type="SAM" id="SignalP"/>
    </source>
</evidence>
<dbReference type="PANTHER" id="PTHR43265:SF1">
    <property type="entry name" value="ESTERASE ESTD"/>
    <property type="match status" value="1"/>
</dbReference>
<dbReference type="EMBL" id="CP022540">
    <property type="protein sequence ID" value="ASP20172.1"/>
    <property type="molecule type" value="Genomic_DNA"/>
</dbReference>
<dbReference type="GO" id="GO:0106435">
    <property type="term" value="F:carboxylesterase activity"/>
    <property type="evidence" value="ECO:0007669"/>
    <property type="project" value="UniProtKB-EC"/>
</dbReference>
<name>A0A222E1Z8_9RHOB</name>
<protein>
    <submittedName>
        <fullName evidence="3">Esterase EstD</fullName>
        <ecNumber evidence="3">3.1.1.1</ecNumber>
    </submittedName>
</protein>
<evidence type="ECO:0000259" key="2">
    <source>
        <dbReference type="Pfam" id="PF12146"/>
    </source>
</evidence>
<accession>A0A222E1Z8</accession>
<dbReference type="Gene3D" id="3.40.50.1820">
    <property type="entry name" value="alpha/beta hydrolase"/>
    <property type="match status" value="1"/>
</dbReference>
<dbReference type="RefSeq" id="WP_094034295.1">
    <property type="nucleotide sequence ID" value="NZ_CP022540.1"/>
</dbReference>
<evidence type="ECO:0000313" key="4">
    <source>
        <dbReference type="Proteomes" id="UP000203589"/>
    </source>
</evidence>
<dbReference type="KEGG" id="aht:ANTHELSMS3_01475"/>
<keyword evidence="4" id="KW-1185">Reference proteome</keyword>
<dbReference type="InterPro" id="IPR029058">
    <property type="entry name" value="AB_hydrolase_fold"/>
</dbReference>
<keyword evidence="3" id="KW-0378">Hydrolase</keyword>
<dbReference type="PANTHER" id="PTHR43265">
    <property type="entry name" value="ESTERASE ESTD"/>
    <property type="match status" value="1"/>
</dbReference>
<dbReference type="OrthoDB" id="9809549at2"/>
<dbReference type="InterPro" id="IPR022742">
    <property type="entry name" value="Hydrolase_4"/>
</dbReference>
<keyword evidence="1" id="KW-0732">Signal</keyword>
<evidence type="ECO:0000313" key="3">
    <source>
        <dbReference type="EMBL" id="ASP20172.1"/>
    </source>
</evidence>
<feature type="signal peptide" evidence="1">
    <location>
        <begin position="1"/>
        <end position="20"/>
    </location>
</feature>
<feature type="domain" description="Serine aminopeptidase S33" evidence="2">
    <location>
        <begin position="69"/>
        <end position="274"/>
    </location>
</feature>
<dbReference type="EC" id="3.1.1.1" evidence="3"/>
<feature type="chain" id="PRO_5013324736" evidence="1">
    <location>
        <begin position="21"/>
        <end position="313"/>
    </location>
</feature>